<feature type="region of interest" description="Disordered" evidence="8">
    <location>
        <begin position="47"/>
        <end position="66"/>
    </location>
</feature>
<name>A0A444TYS4_ACIRT</name>
<evidence type="ECO:0000256" key="1">
    <source>
        <dbReference type="ARBA" id="ARBA00004167"/>
    </source>
</evidence>
<dbReference type="SUPFAM" id="SSF52799">
    <property type="entry name" value="(Phosphotyrosine protein) phosphatases II"/>
    <property type="match status" value="3"/>
</dbReference>
<dbReference type="PROSITE" id="PS00383">
    <property type="entry name" value="TYR_PHOSPHATASE_1"/>
    <property type="match status" value="3"/>
</dbReference>
<evidence type="ECO:0000256" key="6">
    <source>
        <dbReference type="ARBA" id="ARBA00023136"/>
    </source>
</evidence>
<feature type="region of interest" description="Disordered" evidence="8">
    <location>
        <begin position="863"/>
        <end position="888"/>
    </location>
</feature>
<dbReference type="InterPro" id="IPR036116">
    <property type="entry name" value="FN3_sf"/>
</dbReference>
<dbReference type="CDD" id="cd00063">
    <property type="entry name" value="FN3"/>
    <property type="match status" value="1"/>
</dbReference>
<dbReference type="Pfam" id="PF00102">
    <property type="entry name" value="Y_phosphatase"/>
    <property type="match status" value="4"/>
</dbReference>
<evidence type="ECO:0000313" key="14">
    <source>
        <dbReference type="EMBL" id="RXM28061.1"/>
    </source>
</evidence>
<accession>A0A444TYS4</accession>
<dbReference type="InterPro" id="IPR050348">
    <property type="entry name" value="Protein-Tyr_Phosphatase"/>
</dbReference>
<dbReference type="GO" id="GO:0016020">
    <property type="term" value="C:membrane"/>
    <property type="evidence" value="ECO:0007669"/>
    <property type="project" value="UniProtKB-SubCell"/>
</dbReference>
<protein>
    <recommendedName>
        <fullName evidence="2">protein-tyrosine-phosphatase</fullName>
        <ecNumber evidence="2">3.1.3.48</ecNumber>
    </recommendedName>
</protein>
<dbReference type="InterPro" id="IPR003961">
    <property type="entry name" value="FN3_dom"/>
</dbReference>
<evidence type="ECO:0000256" key="9">
    <source>
        <dbReference type="SAM" id="Phobius"/>
    </source>
</evidence>
<evidence type="ECO:0000313" key="15">
    <source>
        <dbReference type="Proteomes" id="UP000289886"/>
    </source>
</evidence>
<comment type="subcellular location">
    <subcellularLocation>
        <location evidence="1">Membrane</location>
        <topology evidence="1">Single-pass membrane protein</topology>
    </subcellularLocation>
</comment>
<feature type="region of interest" description="Disordered" evidence="8">
    <location>
        <begin position="1108"/>
        <end position="1170"/>
    </location>
</feature>
<dbReference type="PROSITE" id="PS50055">
    <property type="entry name" value="TYR_PHOSPHATASE_PTP"/>
    <property type="match status" value="2"/>
</dbReference>
<organism evidence="14 15">
    <name type="scientific">Acipenser ruthenus</name>
    <name type="common">Sterlet sturgeon</name>
    <dbReference type="NCBI Taxonomy" id="7906"/>
    <lineage>
        <taxon>Eukaryota</taxon>
        <taxon>Metazoa</taxon>
        <taxon>Chordata</taxon>
        <taxon>Craniata</taxon>
        <taxon>Vertebrata</taxon>
        <taxon>Euteleostomi</taxon>
        <taxon>Actinopterygii</taxon>
        <taxon>Chondrostei</taxon>
        <taxon>Acipenseriformes</taxon>
        <taxon>Acipenseridae</taxon>
        <taxon>Acipenser</taxon>
    </lineage>
</organism>
<dbReference type="Proteomes" id="UP000289886">
    <property type="component" value="Unassembled WGS sequence"/>
</dbReference>
<comment type="catalytic activity">
    <reaction evidence="7">
        <text>O-phospho-L-tyrosyl-[protein] + H2O = L-tyrosyl-[protein] + phosphate</text>
        <dbReference type="Rhea" id="RHEA:10684"/>
        <dbReference type="Rhea" id="RHEA-COMP:10136"/>
        <dbReference type="Rhea" id="RHEA-COMP:20101"/>
        <dbReference type="ChEBI" id="CHEBI:15377"/>
        <dbReference type="ChEBI" id="CHEBI:43474"/>
        <dbReference type="ChEBI" id="CHEBI:46858"/>
        <dbReference type="ChEBI" id="CHEBI:61978"/>
        <dbReference type="EC" id="3.1.3.48"/>
    </reaction>
</comment>
<dbReference type="SMART" id="SM00060">
    <property type="entry name" value="FN3"/>
    <property type="match status" value="1"/>
</dbReference>
<dbReference type="InterPro" id="IPR029021">
    <property type="entry name" value="Prot-tyrosine_phosphatase-like"/>
</dbReference>
<dbReference type="Gene3D" id="3.90.190.10">
    <property type="entry name" value="Protein tyrosine phosphatase superfamily"/>
    <property type="match status" value="5"/>
</dbReference>
<feature type="domain" description="Tyrosine-protein phosphatase" evidence="11">
    <location>
        <begin position="815"/>
        <end position="1101"/>
    </location>
</feature>
<dbReference type="PANTHER" id="PTHR19134">
    <property type="entry name" value="RECEPTOR-TYPE TYROSINE-PROTEIN PHOSPHATASE"/>
    <property type="match status" value="1"/>
</dbReference>
<feature type="chain" id="PRO_5018977430" description="protein-tyrosine-phosphatase" evidence="10">
    <location>
        <begin position="19"/>
        <end position="1170"/>
    </location>
</feature>
<feature type="domain" description="Tyrosine specific protein phosphatases" evidence="12">
    <location>
        <begin position="703"/>
        <end position="774"/>
    </location>
</feature>
<evidence type="ECO:0000259" key="13">
    <source>
        <dbReference type="PROSITE" id="PS50853"/>
    </source>
</evidence>
<keyword evidence="9" id="KW-1133">Transmembrane helix</keyword>
<feature type="region of interest" description="Disordered" evidence="8">
    <location>
        <begin position="596"/>
        <end position="622"/>
    </location>
</feature>
<dbReference type="GO" id="GO:0004725">
    <property type="term" value="F:protein tyrosine phosphatase activity"/>
    <property type="evidence" value="ECO:0007669"/>
    <property type="project" value="UniProtKB-EC"/>
</dbReference>
<reference evidence="14 15" key="1">
    <citation type="submission" date="2019-01" db="EMBL/GenBank/DDBJ databases">
        <title>Draft Genome and Complete Hox-Cluster Characterization of the Sterlet Sturgeon (Acipenser ruthenus).</title>
        <authorList>
            <person name="Wei Q."/>
        </authorList>
    </citation>
    <scope>NUCLEOTIDE SEQUENCE [LARGE SCALE GENOMIC DNA]</scope>
    <source>
        <strain evidence="14">WHYD16114868_AA</strain>
        <tissue evidence="14">Blood</tissue>
    </source>
</reference>
<evidence type="ECO:0000259" key="12">
    <source>
        <dbReference type="PROSITE" id="PS50056"/>
    </source>
</evidence>
<evidence type="ECO:0000256" key="10">
    <source>
        <dbReference type="SAM" id="SignalP"/>
    </source>
</evidence>
<gene>
    <name evidence="14" type="ORF">EOD39_10077</name>
</gene>
<keyword evidence="4" id="KW-0378">Hydrolase</keyword>
<keyword evidence="6 9" id="KW-0472">Membrane</keyword>
<dbReference type="CDD" id="cd14558">
    <property type="entry name" value="R-PTP-C-2"/>
    <property type="match status" value="1"/>
</dbReference>
<evidence type="ECO:0000256" key="5">
    <source>
        <dbReference type="ARBA" id="ARBA00022912"/>
    </source>
</evidence>
<feature type="signal peptide" evidence="10">
    <location>
        <begin position="1"/>
        <end position="18"/>
    </location>
</feature>
<keyword evidence="9" id="KW-0812">Transmembrane</keyword>
<proteinExistence type="predicted"/>
<evidence type="ECO:0000256" key="4">
    <source>
        <dbReference type="ARBA" id="ARBA00022801"/>
    </source>
</evidence>
<feature type="compositionally biased region" description="Low complexity" evidence="8">
    <location>
        <begin position="1151"/>
        <end position="1164"/>
    </location>
</feature>
<dbReference type="PROSITE" id="PS50853">
    <property type="entry name" value="FN3"/>
    <property type="match status" value="1"/>
</dbReference>
<dbReference type="Gene3D" id="2.60.40.10">
    <property type="entry name" value="Immunoglobulins"/>
    <property type="match status" value="1"/>
</dbReference>
<dbReference type="InterPro" id="IPR000387">
    <property type="entry name" value="Tyr_Pase_dom"/>
</dbReference>
<keyword evidence="3 10" id="KW-0732">Signal</keyword>
<sequence>MTSLFGLKLLALCAGLLGSSILCLGNNNETSTPPLTVNPTLTTLTPAKAGTKHSEPGQGLPTQEPSTSITTHALTTLTNHANTNNPGSQDPKIDFEAGKYINNTALELEVKIPNKAKEYINLTVNCDNCRDTTEKPITTTVIFADLVMCTNYKFYLRGNTTCNTSINKELETSVQPDPGPPTDVKHSIGDHSITITWSSPEEKNGNFTYKVRCYGNDKETNTDSDSKHVCGNLHPSKTYNIELFAYTECENRTFKGQPEKIKVEDNDKALIGFLAFLIVLTSLALAFVLYKIYLLQKKNSDSSDESVELIGRDEEKQLLNVDPITADMLLDTYRRKMADEGRLFLSEFQSIPRVFSKCAIKEARKNCNQSKNRYVDILPYDYNRAILSPINGEAGSEYINASFIDKNVNNSERVVTHIQFTSWPDHGVPDDPQLLLKLRRRVNSFNNVFSGPIVIHCSAGVGRTGTYIGIDAMIEGLEAEGRVDVYGYVVRLRRQRCLMVQVETQYILIHQALIEHNQFGETEIALSELHSSLNTLKSRDSPTEPSLLEAEFQRLPNYRNWRLQNVGKHEDNTNKNRYSTVVPYDYNGVLIKLEDEMSQDSDHEEDAEESSDEESDDEDSTKYINASYINNKCAQYWPTMEREVEIFGELAVKLNEENKCPDYIIRKLTITNKNVNNSERVVTHIQFTSWPDHGVPDDPQLLLKLRRRVNSFNNVFSGPIVIHCSAGVGRTGTYIGIDAMIEGLEAEGRVDVYGYVVRLRRQRCLMVQVETQYILIHQALIEHNQFGETEIALSELHSSLNTLKSRDSPTEPSLLEAEFQRLPNYRNWRLQNVGKHEDNTNKNRYSTVVPYDYNGVLIKLEDEMSQDSDHEEDAEESSDEESDDEDSTKYINASYINGYWSKRSLIAAQGPLPNTIEDFWHMIFQKKAKVIVMLTDCKEGDKDYCAAYWDDEKKLYGEIEVQVTDCNKASGYTIRAIEIRHTKRKETRKIYQYYYHMWSGLDLPEGSEELVAMIKSIKQKIPSKSTHNKSKHDKNVPLVVHCNDGSTRTGIFCALWNLMDSAEIEGAVDVFQTVKALRKERPGSLRSFEHYKFLYDVMANTFPAQNGKVESSSAQAEDTVEVVNEQQAGTKEQPEDGEAEPKKESAESKEPTSAAEKAAVESSANGPTLS</sequence>
<dbReference type="PROSITE" id="PS50056">
    <property type="entry name" value="TYR_PHOSPHATASE_2"/>
    <property type="match status" value="3"/>
</dbReference>
<evidence type="ECO:0000259" key="11">
    <source>
        <dbReference type="PROSITE" id="PS50055"/>
    </source>
</evidence>
<dbReference type="InterPro" id="IPR016130">
    <property type="entry name" value="Tyr_Pase_AS"/>
</dbReference>
<dbReference type="AlphaFoldDB" id="A0A444TYS4"/>
<feature type="domain" description="Fibronectin type-III" evidence="13">
    <location>
        <begin position="177"/>
        <end position="266"/>
    </location>
</feature>
<keyword evidence="15" id="KW-1185">Reference proteome</keyword>
<dbReference type="PRINTS" id="PR00700">
    <property type="entry name" value="PRTYPHPHTASE"/>
</dbReference>
<keyword evidence="14" id="KW-0675">Receptor</keyword>
<dbReference type="InterPro" id="IPR000242">
    <property type="entry name" value="PTP_cat"/>
</dbReference>
<feature type="domain" description="Tyrosine specific protein phosphatases" evidence="12">
    <location>
        <begin position="1008"/>
        <end position="1092"/>
    </location>
</feature>
<dbReference type="Pfam" id="PF00041">
    <property type="entry name" value="fn3"/>
    <property type="match status" value="1"/>
</dbReference>
<feature type="domain" description="Tyrosine-protein phosphatase" evidence="11">
    <location>
        <begin position="344"/>
        <end position="783"/>
    </location>
</feature>
<feature type="domain" description="Tyrosine specific protein phosphatases" evidence="12">
    <location>
        <begin position="436"/>
        <end position="507"/>
    </location>
</feature>
<dbReference type="SUPFAM" id="SSF49265">
    <property type="entry name" value="Fibronectin type III"/>
    <property type="match status" value="1"/>
</dbReference>
<dbReference type="InterPro" id="IPR003595">
    <property type="entry name" value="Tyr_Pase_cat"/>
</dbReference>
<dbReference type="EC" id="3.1.3.48" evidence="2"/>
<evidence type="ECO:0000256" key="8">
    <source>
        <dbReference type="SAM" id="MobiDB-lite"/>
    </source>
</evidence>
<keyword evidence="5" id="KW-0904">Protein phosphatase</keyword>
<dbReference type="EMBL" id="SCEB01215724">
    <property type="protein sequence ID" value="RXM28061.1"/>
    <property type="molecule type" value="Genomic_DNA"/>
</dbReference>
<feature type="compositionally biased region" description="Acidic residues" evidence="8">
    <location>
        <begin position="596"/>
        <end position="619"/>
    </location>
</feature>
<evidence type="ECO:0000256" key="3">
    <source>
        <dbReference type="ARBA" id="ARBA00022729"/>
    </source>
</evidence>
<dbReference type="SMART" id="SM00194">
    <property type="entry name" value="PTPc"/>
    <property type="match status" value="3"/>
</dbReference>
<dbReference type="FunFam" id="3.90.190.10:FF:000042">
    <property type="entry name" value="receptor-type tyrosine-protein phosphatase C isoform X1"/>
    <property type="match status" value="1"/>
</dbReference>
<feature type="compositionally biased region" description="Basic and acidic residues" evidence="8">
    <location>
        <begin position="1139"/>
        <end position="1150"/>
    </location>
</feature>
<evidence type="ECO:0000256" key="7">
    <source>
        <dbReference type="ARBA" id="ARBA00051722"/>
    </source>
</evidence>
<dbReference type="PANTHER" id="PTHR19134:SF449">
    <property type="entry name" value="TYROSINE-PROTEIN PHOSPHATASE 1"/>
    <property type="match status" value="1"/>
</dbReference>
<evidence type="ECO:0000256" key="2">
    <source>
        <dbReference type="ARBA" id="ARBA00013064"/>
    </source>
</evidence>
<feature type="transmembrane region" description="Helical" evidence="9">
    <location>
        <begin position="269"/>
        <end position="290"/>
    </location>
</feature>
<feature type="compositionally biased region" description="Acidic residues" evidence="8">
    <location>
        <begin position="863"/>
        <end position="886"/>
    </location>
</feature>
<dbReference type="InterPro" id="IPR013783">
    <property type="entry name" value="Ig-like_fold"/>
</dbReference>
<comment type="caution">
    <text evidence="14">The sequence shown here is derived from an EMBL/GenBank/DDBJ whole genome shotgun (WGS) entry which is preliminary data.</text>
</comment>
<dbReference type="SMART" id="SM00404">
    <property type="entry name" value="PTPc_motif"/>
    <property type="match status" value="3"/>
</dbReference>